<dbReference type="GO" id="GO:0005737">
    <property type="term" value="C:cytoplasm"/>
    <property type="evidence" value="ECO:0007669"/>
    <property type="project" value="UniProtKB-SubCell"/>
</dbReference>
<evidence type="ECO:0000313" key="5">
    <source>
        <dbReference type="Proteomes" id="UP000265000"/>
    </source>
</evidence>
<evidence type="ECO:0000256" key="1">
    <source>
        <dbReference type="ARBA" id="ARBA00004496"/>
    </source>
</evidence>
<protein>
    <submittedName>
        <fullName evidence="4">Pleckstrin homology like domain family A member 1</fullName>
    </submittedName>
</protein>
<feature type="region of interest" description="Disordered" evidence="3">
    <location>
        <begin position="34"/>
        <end position="58"/>
    </location>
</feature>
<evidence type="ECO:0000256" key="3">
    <source>
        <dbReference type="SAM" id="MobiDB-lite"/>
    </source>
</evidence>
<dbReference type="Gene3D" id="2.30.29.30">
    <property type="entry name" value="Pleckstrin-homology domain (PH domain)/Phosphotyrosine-binding domain (PTB)"/>
    <property type="match status" value="1"/>
</dbReference>
<dbReference type="Ensembl" id="ENSFHET00000022167.1">
    <property type="protein sequence ID" value="ENSFHEP00000030012.1"/>
    <property type="gene ID" value="ENSFHEG00000015060.1"/>
</dbReference>
<feature type="compositionally biased region" description="Basic and acidic residues" evidence="3">
    <location>
        <begin position="224"/>
        <end position="243"/>
    </location>
</feature>
<name>A0A3Q2QSU4_FUNHE</name>
<sequence>MEVSVCSIKGSLNDRASMVSGGFTLLRGAVHFSRPLPPPKAAPQTVTSRQTGSRDLLPHPAVTAAPHARGLSGIERHQTSVRAFSEAVSRLEVRGVRPNMLENGRKVYKEGLLEKRSDGLLQLWKKKHCVLTEDGVLLLPPKQHDHPQQQQQQQQHGGGGGGDAGKVKELHFANMKTVDCVERKGKTRAGTRRSPCRWCSTRTGRRSWRSSPPGRSSSCSSCRCPDRRPSGAPRAWRDPRRGFSGEFDTQPRKNMYPGFISPCCCFTKHHPPGEPPPLLVSC</sequence>
<feature type="compositionally biased region" description="Low complexity" evidence="3">
    <location>
        <begin position="209"/>
        <end position="220"/>
    </location>
</feature>
<proteinExistence type="predicted"/>
<dbReference type="Proteomes" id="UP000265000">
    <property type="component" value="Unplaced"/>
</dbReference>
<dbReference type="AlphaFoldDB" id="A0A3Q2QSU4"/>
<dbReference type="GO" id="GO:0043065">
    <property type="term" value="P:positive regulation of apoptotic process"/>
    <property type="evidence" value="ECO:0007669"/>
    <property type="project" value="InterPro"/>
</dbReference>
<dbReference type="PANTHER" id="PTHR15478:SF4">
    <property type="entry name" value="PLECKSTRIN HOMOLOGY-LIKE DOMAIN FAMILY A MEMBER 1"/>
    <property type="match status" value="1"/>
</dbReference>
<reference evidence="4" key="2">
    <citation type="submission" date="2025-09" db="UniProtKB">
        <authorList>
            <consortium name="Ensembl"/>
        </authorList>
    </citation>
    <scope>IDENTIFICATION</scope>
</reference>
<organism evidence="4 5">
    <name type="scientific">Fundulus heteroclitus</name>
    <name type="common">Killifish</name>
    <name type="synonym">Mummichog</name>
    <dbReference type="NCBI Taxonomy" id="8078"/>
    <lineage>
        <taxon>Eukaryota</taxon>
        <taxon>Metazoa</taxon>
        <taxon>Chordata</taxon>
        <taxon>Craniata</taxon>
        <taxon>Vertebrata</taxon>
        <taxon>Euteleostomi</taxon>
        <taxon>Actinopterygii</taxon>
        <taxon>Neopterygii</taxon>
        <taxon>Teleostei</taxon>
        <taxon>Neoteleostei</taxon>
        <taxon>Acanthomorphata</taxon>
        <taxon>Ovalentaria</taxon>
        <taxon>Atherinomorphae</taxon>
        <taxon>Cyprinodontiformes</taxon>
        <taxon>Fundulidae</taxon>
        <taxon>Fundulus</taxon>
    </lineage>
</organism>
<feature type="region of interest" description="Disordered" evidence="3">
    <location>
        <begin position="191"/>
        <end position="249"/>
    </location>
</feature>
<reference evidence="4" key="1">
    <citation type="submission" date="2025-08" db="UniProtKB">
        <authorList>
            <consortium name="Ensembl"/>
        </authorList>
    </citation>
    <scope>IDENTIFICATION</scope>
</reference>
<dbReference type="InterPro" id="IPR011993">
    <property type="entry name" value="PH-like_dom_sf"/>
</dbReference>
<feature type="region of interest" description="Disordered" evidence="3">
    <location>
        <begin position="139"/>
        <end position="166"/>
    </location>
</feature>
<feature type="compositionally biased region" description="Polar residues" evidence="3">
    <location>
        <begin position="44"/>
        <end position="53"/>
    </location>
</feature>
<dbReference type="GeneTree" id="ENSGT00440000039564"/>
<dbReference type="InterPro" id="IPR042832">
    <property type="entry name" value="PHLA1/2/3"/>
</dbReference>
<dbReference type="PANTHER" id="PTHR15478">
    <property type="entry name" value="PLECKSTRIN HOMOLOGY-LIKE DOMAIN, PQ-RICH PROTEIN"/>
    <property type="match status" value="1"/>
</dbReference>
<keyword evidence="2" id="KW-0963">Cytoplasm</keyword>
<dbReference type="SUPFAM" id="SSF50729">
    <property type="entry name" value="PH domain-like"/>
    <property type="match status" value="1"/>
</dbReference>
<dbReference type="GO" id="GO:1901981">
    <property type="term" value="F:phosphatidylinositol phosphate binding"/>
    <property type="evidence" value="ECO:0007669"/>
    <property type="project" value="InterPro"/>
</dbReference>
<keyword evidence="5" id="KW-1185">Reference proteome</keyword>
<evidence type="ECO:0000256" key="2">
    <source>
        <dbReference type="ARBA" id="ARBA00022490"/>
    </source>
</evidence>
<comment type="subcellular location">
    <subcellularLocation>
        <location evidence="1">Cytoplasm</location>
    </subcellularLocation>
</comment>
<evidence type="ECO:0000313" key="4">
    <source>
        <dbReference type="Ensembl" id="ENSFHEP00000030012.1"/>
    </source>
</evidence>
<accession>A0A3Q2QSU4</accession>